<dbReference type="SUPFAM" id="SSF53756">
    <property type="entry name" value="UDP-Glycosyltransferase/glycogen phosphorylase"/>
    <property type="match status" value="1"/>
</dbReference>
<keyword evidence="4" id="KW-0479">Metal-binding</keyword>
<accession>A0A6F8U6E0</accession>
<dbReference type="InterPro" id="IPR016055">
    <property type="entry name" value="A-D-PHexomutase_a/b/a-I/II/III"/>
</dbReference>
<dbReference type="SUPFAM" id="SSF55957">
    <property type="entry name" value="Phosphoglucomutase, C-terminal domain"/>
    <property type="match status" value="1"/>
</dbReference>
<dbReference type="PANTHER" id="PTHR45745">
    <property type="entry name" value="PHOSPHOMANNOMUTASE 45A"/>
    <property type="match status" value="1"/>
</dbReference>
<dbReference type="Pfam" id="PF00408">
    <property type="entry name" value="PGM_PMM_IV"/>
    <property type="match status" value="1"/>
</dbReference>
<evidence type="ECO:0000256" key="7">
    <source>
        <dbReference type="NCBIfam" id="TIGR01132"/>
    </source>
</evidence>
<dbReference type="GO" id="GO:0006166">
    <property type="term" value="P:purine ribonucleoside salvage"/>
    <property type="evidence" value="ECO:0007669"/>
    <property type="project" value="TreeGrafter"/>
</dbReference>
<dbReference type="InterPro" id="IPR005845">
    <property type="entry name" value="A-D-PHexomutase_a/b/a-II"/>
</dbReference>
<gene>
    <name evidence="9" type="ORF">HHSLTHF2_23650</name>
</gene>
<dbReference type="InterPro" id="IPR016066">
    <property type="entry name" value="A-D-PHexomutase_CS"/>
</dbReference>
<evidence type="ECO:0000313" key="10">
    <source>
        <dbReference type="Proteomes" id="UP000502259"/>
    </source>
</evidence>
<evidence type="ECO:0000256" key="2">
    <source>
        <dbReference type="ARBA" id="ARBA00010231"/>
    </source>
</evidence>
<dbReference type="Pfam" id="PF02880">
    <property type="entry name" value="PGM_PMM_III"/>
    <property type="match status" value="1"/>
</dbReference>
<dbReference type="Gene3D" id="3.30.310.50">
    <property type="entry name" value="Alpha-D-phosphohexomutase, C-terminal domain"/>
    <property type="match status" value="1"/>
</dbReference>
<protein>
    <recommendedName>
        <fullName evidence="7">Phosphoglucomutase</fullName>
        <ecNumber evidence="7">5.4.2.2</ecNumber>
    </recommendedName>
</protein>
<evidence type="ECO:0000256" key="1">
    <source>
        <dbReference type="ARBA" id="ARBA00001946"/>
    </source>
</evidence>
<evidence type="ECO:0000256" key="3">
    <source>
        <dbReference type="ARBA" id="ARBA00022553"/>
    </source>
</evidence>
<dbReference type="Pfam" id="PF02878">
    <property type="entry name" value="PGM_PMM_I"/>
    <property type="match status" value="1"/>
</dbReference>
<dbReference type="NCBIfam" id="TIGR01132">
    <property type="entry name" value="pgm"/>
    <property type="match status" value="1"/>
</dbReference>
<reference evidence="9 10" key="1">
    <citation type="submission" date="2020-03" db="EMBL/GenBank/DDBJ databases">
        <title>Complete Genome Sequence of Halomonas hydrothermalis Strain Slthf2, Halophilic Bacterium Isolated from Deep-Sea Hydrothermal-Vent Environments.</title>
        <authorList>
            <person name="Takeyama N."/>
            <person name="Huang M."/>
            <person name="Sato K."/>
            <person name="Galipon J."/>
            <person name="Arakawa K."/>
        </authorList>
    </citation>
    <scope>NUCLEOTIDE SEQUENCE [LARGE SCALE GENOMIC DNA]</scope>
    <source>
        <strain evidence="9 10">Slthf2</strain>
    </source>
</reference>
<organism evidence="9 10">
    <name type="scientific">Halomonas hydrothermalis</name>
    <dbReference type="NCBI Taxonomy" id="115561"/>
    <lineage>
        <taxon>Bacteria</taxon>
        <taxon>Pseudomonadati</taxon>
        <taxon>Pseudomonadota</taxon>
        <taxon>Gammaproteobacteria</taxon>
        <taxon>Oceanospirillales</taxon>
        <taxon>Halomonadaceae</taxon>
        <taxon>Halomonas</taxon>
    </lineage>
</organism>
<dbReference type="CDD" id="cd05801">
    <property type="entry name" value="PGM_like3"/>
    <property type="match status" value="1"/>
</dbReference>
<dbReference type="EC" id="5.4.2.2" evidence="7"/>
<dbReference type="Gene3D" id="3.40.120.10">
    <property type="entry name" value="Alpha-D-Glucose-1,6-Bisphosphate, subunit A, domain 3"/>
    <property type="match status" value="3"/>
</dbReference>
<evidence type="ECO:0000259" key="8">
    <source>
        <dbReference type="PROSITE" id="PS50061"/>
    </source>
</evidence>
<dbReference type="Proteomes" id="UP000502259">
    <property type="component" value="Chromosome"/>
</dbReference>
<evidence type="ECO:0000313" key="9">
    <source>
        <dbReference type="EMBL" id="BCB08475.1"/>
    </source>
</evidence>
<feature type="domain" description="ETS" evidence="8">
    <location>
        <begin position="304"/>
        <end position="387"/>
    </location>
</feature>
<dbReference type="AlphaFoldDB" id="A0A6F8U6E0"/>
<dbReference type="GO" id="GO:0008973">
    <property type="term" value="F:phosphopentomutase activity"/>
    <property type="evidence" value="ECO:0007669"/>
    <property type="project" value="TreeGrafter"/>
</dbReference>
<name>A0A6F8U6E0_9GAMM</name>
<keyword evidence="10" id="KW-1185">Reference proteome</keyword>
<dbReference type="InterPro" id="IPR005846">
    <property type="entry name" value="A-D-PHexomutase_a/b/a-III"/>
</dbReference>
<dbReference type="GO" id="GO:0003700">
    <property type="term" value="F:DNA-binding transcription factor activity"/>
    <property type="evidence" value="ECO:0007669"/>
    <property type="project" value="InterPro"/>
</dbReference>
<sequence>MRRCHTHWVVLSDGGLPTEDIYFLESAAPVIRNQGGAAERVVASRSFGAAWRHGRSFLHHYAGANVLLCRSLPLSWLRWLERHRQAFGYIGYLIDDDIEAAANDPTLPPAYRKRMARVAKLQPRLVALSNEVIACSAVLAERFRPLHRCVSVLTPPLIATLPVKTHFESSPSFSAPWRIGFHGTRAHLNDLMHIAPALQAIQQTRNDTQLELMLGKHAPKALVELPNVLAPDPLPWHAFRNYQAKCQLHIGLAPLLNTPFNQGKSFIKFLDIAAMGGVGIYSNRYPYTEVVRHEVNGLLVEDSPQAWQAAIEQLLNDPVATATMAQQAAKDASDIGDPQRALRFWQARAGQPNINQGENRMDANVKAFFDETPDANIAKERVAFGTSGHRGRATDRTFNAAHIFAITQAVVDYRSEAGYQGPMFLGYDTHALSKPAWECALRVLAANKVPVLIEKDNGITATPLVSRAILQHNQLSHQAASDTALADGLIITPSHNPPEDGGIKYNPSHGGPADTEATKWIELRANAYLLRQLCDISLVPLEQALAHAQAYDFTAHYVAQLGDVVDMAAIQKANLTLGVDPMGGTALPVWQAVAEHYGLNLEVVNTSTDASFDFMPLDHDGKIRMDCSSPDAMANLLKIKDRFDLAFGNDPDADRHGIVDANGLMNPNHFLAVCVDYLIGHRSEWAETLNIGKTLVSSSMIDRVVAAHQRELYEVPVGFKWFVDGLHDGWLAFGGEESAGASLLTRDGKAWSTDKDGIALCLLAAEITAVTGKTPSEYYRALTERFGEPFYKRVDTVCTAEEKAAFKKLTADSVTETTLAGDPITAVLVNAPGNGAAIGGLKVVTDNGWFAARPSGTESLYKVYAESFKGPQHLDELIDSASALLSGVLKE</sequence>
<dbReference type="GO" id="GO:0005975">
    <property type="term" value="P:carbohydrate metabolic process"/>
    <property type="evidence" value="ECO:0007669"/>
    <property type="project" value="UniProtKB-UniRule"/>
</dbReference>
<dbReference type="GO" id="GO:0000287">
    <property type="term" value="F:magnesium ion binding"/>
    <property type="evidence" value="ECO:0007669"/>
    <property type="project" value="InterPro"/>
</dbReference>
<dbReference type="InterPro" id="IPR000418">
    <property type="entry name" value="Ets_dom"/>
</dbReference>
<dbReference type="Pfam" id="PF02879">
    <property type="entry name" value="PGM_PMM_II"/>
    <property type="match status" value="1"/>
</dbReference>
<dbReference type="GO" id="GO:0004614">
    <property type="term" value="F:phosphoglucomutase activity"/>
    <property type="evidence" value="ECO:0007669"/>
    <property type="project" value="UniProtKB-UniRule"/>
</dbReference>
<keyword evidence="6" id="KW-0413">Isomerase</keyword>
<comment type="cofactor">
    <cofactor evidence="1">
        <name>Mg(2+)</name>
        <dbReference type="ChEBI" id="CHEBI:18420"/>
    </cofactor>
</comment>
<evidence type="ECO:0000256" key="5">
    <source>
        <dbReference type="ARBA" id="ARBA00022842"/>
    </source>
</evidence>
<dbReference type="EMBL" id="AP022843">
    <property type="protein sequence ID" value="BCB08475.1"/>
    <property type="molecule type" value="Genomic_DNA"/>
</dbReference>
<dbReference type="SUPFAM" id="SSF53738">
    <property type="entry name" value="Phosphoglucomutase, first 3 domains"/>
    <property type="match status" value="3"/>
</dbReference>
<dbReference type="InterPro" id="IPR036900">
    <property type="entry name" value="A-D-PHexomutase_C_sf"/>
</dbReference>
<dbReference type="GO" id="GO:0043565">
    <property type="term" value="F:sequence-specific DNA binding"/>
    <property type="evidence" value="ECO:0007669"/>
    <property type="project" value="InterPro"/>
</dbReference>
<evidence type="ECO:0000256" key="6">
    <source>
        <dbReference type="ARBA" id="ARBA00023235"/>
    </source>
</evidence>
<keyword evidence="3" id="KW-0597">Phosphoprotein</keyword>
<proteinExistence type="inferred from homology"/>
<evidence type="ECO:0000256" key="4">
    <source>
        <dbReference type="ARBA" id="ARBA00022723"/>
    </source>
</evidence>
<dbReference type="InterPro" id="IPR005844">
    <property type="entry name" value="A-D-PHexomutase_a/b/a-I"/>
</dbReference>
<dbReference type="InterPro" id="IPR005852">
    <property type="entry name" value="PGM_a-D-Glc-sp"/>
</dbReference>
<dbReference type="InterPro" id="IPR005843">
    <property type="entry name" value="A-D-PHexomutase_C"/>
</dbReference>
<dbReference type="PANTHER" id="PTHR45745:SF1">
    <property type="entry name" value="PHOSPHOGLUCOMUTASE 2B-RELATED"/>
    <property type="match status" value="1"/>
</dbReference>
<dbReference type="PROSITE" id="PS50061">
    <property type="entry name" value="ETS_DOMAIN_3"/>
    <property type="match status" value="1"/>
</dbReference>
<keyword evidence="5" id="KW-0460">Magnesium</keyword>
<dbReference type="PROSITE" id="PS00710">
    <property type="entry name" value="PGM_PMM"/>
    <property type="match status" value="1"/>
</dbReference>
<comment type="similarity">
    <text evidence="2">Belongs to the phosphohexose mutase family.</text>
</comment>
<dbReference type="Gene3D" id="3.40.50.2000">
    <property type="entry name" value="Glycogen Phosphorylase B"/>
    <property type="match status" value="1"/>
</dbReference>